<evidence type="ECO:0000313" key="4">
    <source>
        <dbReference type="Proteomes" id="UP000591948"/>
    </source>
</evidence>
<gene>
    <name evidence="3" type="ORF">HKBW3S33_01702</name>
</gene>
<dbReference type="Proteomes" id="UP000591948">
    <property type="component" value="Unassembled WGS sequence"/>
</dbReference>
<dbReference type="CDD" id="cd00610">
    <property type="entry name" value="OAT_like"/>
    <property type="match status" value="1"/>
</dbReference>
<evidence type="ECO:0000256" key="1">
    <source>
        <dbReference type="ARBA" id="ARBA00001933"/>
    </source>
</evidence>
<dbReference type="EMBL" id="BLRY01000165">
    <property type="protein sequence ID" value="GFP28287.1"/>
    <property type="molecule type" value="Genomic_DNA"/>
</dbReference>
<dbReference type="GO" id="GO:0030170">
    <property type="term" value="F:pyridoxal phosphate binding"/>
    <property type="evidence" value="ECO:0007669"/>
    <property type="project" value="InterPro"/>
</dbReference>
<dbReference type="InterPro" id="IPR015421">
    <property type="entry name" value="PyrdxlP-dep_Trfase_major"/>
</dbReference>
<dbReference type="GO" id="GO:0009447">
    <property type="term" value="P:putrescine catabolic process"/>
    <property type="evidence" value="ECO:0007669"/>
    <property type="project" value="TreeGrafter"/>
</dbReference>
<dbReference type="Gene3D" id="3.90.1150.10">
    <property type="entry name" value="Aspartate Aminotransferase, domain 1"/>
    <property type="match status" value="1"/>
</dbReference>
<dbReference type="InterPro" id="IPR049704">
    <property type="entry name" value="Aminotrans_3_PPA_site"/>
</dbReference>
<dbReference type="SUPFAM" id="SSF53383">
    <property type="entry name" value="PLP-dependent transferases"/>
    <property type="match status" value="1"/>
</dbReference>
<evidence type="ECO:0000256" key="2">
    <source>
        <dbReference type="ARBA" id="ARBA00022898"/>
    </source>
</evidence>
<dbReference type="AlphaFoldDB" id="A0A6V8P7H2"/>
<comment type="cofactor">
    <cofactor evidence="1">
        <name>pyridoxal 5'-phosphate</name>
        <dbReference type="ChEBI" id="CHEBI:597326"/>
    </cofactor>
</comment>
<protein>
    <submittedName>
        <fullName evidence="3">Ornithine--oxo-acid transaminase</fullName>
    </submittedName>
</protein>
<dbReference type="InterPro" id="IPR015424">
    <property type="entry name" value="PyrdxlP-dep_Trfase"/>
</dbReference>
<comment type="caution">
    <text evidence="3">The sequence shown here is derived from an EMBL/GenBank/DDBJ whole genome shotgun (WGS) entry which is preliminary data.</text>
</comment>
<name>A0A6V8P7H2_9ACTN</name>
<dbReference type="Gene3D" id="3.40.640.10">
    <property type="entry name" value="Type I PLP-dependent aspartate aminotransferase-like (Major domain)"/>
    <property type="match status" value="1"/>
</dbReference>
<evidence type="ECO:0000313" key="3">
    <source>
        <dbReference type="EMBL" id="GFP28287.1"/>
    </source>
</evidence>
<dbReference type="InterPro" id="IPR015422">
    <property type="entry name" value="PyrdxlP-dep_Trfase_small"/>
</dbReference>
<dbReference type="Pfam" id="PF00202">
    <property type="entry name" value="Aminotran_3"/>
    <property type="match status" value="1"/>
</dbReference>
<proteinExistence type="predicted"/>
<dbReference type="InterPro" id="IPR005814">
    <property type="entry name" value="Aminotrans_3"/>
</dbReference>
<accession>A0A6V8P7H2</accession>
<dbReference type="GO" id="GO:0042802">
    <property type="term" value="F:identical protein binding"/>
    <property type="evidence" value="ECO:0007669"/>
    <property type="project" value="TreeGrafter"/>
</dbReference>
<dbReference type="PROSITE" id="PS00600">
    <property type="entry name" value="AA_TRANSFER_CLASS_3"/>
    <property type="match status" value="1"/>
</dbReference>
<organism evidence="3 4">
    <name type="scientific">Candidatus Hakubella thermalkaliphila</name>
    <dbReference type="NCBI Taxonomy" id="2754717"/>
    <lineage>
        <taxon>Bacteria</taxon>
        <taxon>Bacillati</taxon>
        <taxon>Actinomycetota</taxon>
        <taxon>Actinomycetota incertae sedis</taxon>
        <taxon>Candidatus Hakubellales</taxon>
        <taxon>Candidatus Hakubellaceae</taxon>
        <taxon>Candidatus Hakubella</taxon>
    </lineage>
</organism>
<reference evidence="3 4" key="1">
    <citation type="journal article" date="2020" name="Front. Microbiol.">
        <title>Single-cell genomics of novel Actinobacteria with the Wood-Ljungdahl pathway discovered in a serpentinizing system.</title>
        <authorList>
            <person name="Merino N."/>
            <person name="Kawai M."/>
            <person name="Boyd E.S."/>
            <person name="Colman D.R."/>
            <person name="McGlynn S.E."/>
            <person name="Nealson K.H."/>
            <person name="Kurokawa K."/>
            <person name="Hongoh Y."/>
        </authorList>
    </citation>
    <scope>NUCLEOTIDE SEQUENCE [LARGE SCALE GENOMIC DNA]</scope>
    <source>
        <strain evidence="3 4">S33</strain>
    </source>
</reference>
<sequence length="258" mass="27971">MPLYAGPVYHVPHGDANAVERQLAICQKVGVGIAAVLMEPIQGEAGAIVPPDDFWPRLRELCDHYGVLLIADEVQTGMGRTGKLWGVDHWNVAPDILAVGKSLGGGVMPVSAFCSTEEIWQVMMEPNPFIHTTTTGGGPLACSAAIAAINVTLEERLWEQAAEKGTYFKSKLQELATQYPQIYKNVTGKGLLIGQHFHNPETGYKVAAGLFKRGVLVAGTLTSAHTIRMEPPLIITYDQINEVLNRLSDTLTEVARTL</sequence>
<keyword evidence="4" id="KW-1185">Reference proteome</keyword>
<dbReference type="PANTHER" id="PTHR11986:SF112">
    <property type="entry name" value="PUTRESCINE AMINOTRANSFERASE"/>
    <property type="match status" value="1"/>
</dbReference>
<dbReference type="PANTHER" id="PTHR11986">
    <property type="entry name" value="AMINOTRANSFERASE CLASS III"/>
    <property type="match status" value="1"/>
</dbReference>
<dbReference type="GO" id="GO:0033094">
    <property type="term" value="F:putrescine--2-oxoglutarate transaminase activity"/>
    <property type="evidence" value="ECO:0007669"/>
    <property type="project" value="TreeGrafter"/>
</dbReference>
<keyword evidence="2" id="KW-0663">Pyridoxal phosphate</keyword>
<dbReference type="InterPro" id="IPR050103">
    <property type="entry name" value="Class-III_PLP-dep_AT"/>
</dbReference>